<name>A0ABQ1YE64_9BACL</name>
<feature type="transmembrane region" description="Helical" evidence="1">
    <location>
        <begin position="13"/>
        <end position="32"/>
    </location>
</feature>
<dbReference type="InterPro" id="IPR019635">
    <property type="entry name" value="DUF2500"/>
</dbReference>
<keyword evidence="3" id="KW-1185">Reference proteome</keyword>
<dbReference type="Proteomes" id="UP000659344">
    <property type="component" value="Unassembled WGS sequence"/>
</dbReference>
<evidence type="ECO:0000313" key="3">
    <source>
        <dbReference type="Proteomes" id="UP000659344"/>
    </source>
</evidence>
<dbReference type="Gene3D" id="2.40.50.660">
    <property type="match status" value="1"/>
</dbReference>
<gene>
    <name evidence="2" type="ORF">GCM10008013_20440</name>
</gene>
<reference evidence="3" key="1">
    <citation type="journal article" date="2019" name="Int. J. Syst. Evol. Microbiol.">
        <title>The Global Catalogue of Microorganisms (GCM) 10K type strain sequencing project: providing services to taxonomists for standard genome sequencing and annotation.</title>
        <authorList>
            <consortium name="The Broad Institute Genomics Platform"/>
            <consortium name="The Broad Institute Genome Sequencing Center for Infectious Disease"/>
            <person name="Wu L."/>
            <person name="Ma J."/>
        </authorList>
    </citation>
    <scope>NUCLEOTIDE SEQUENCE [LARGE SCALE GENOMIC DNA]</scope>
    <source>
        <strain evidence="3">CGMCC 1.12769</strain>
    </source>
</reference>
<protein>
    <recommendedName>
        <fullName evidence="4">DUF2500 domain-containing protein</fullName>
    </recommendedName>
</protein>
<dbReference type="Pfam" id="PF10694">
    <property type="entry name" value="DUF2500"/>
    <property type="match status" value="1"/>
</dbReference>
<comment type="caution">
    <text evidence="2">The sequence shown here is derived from an EMBL/GenBank/DDBJ whole genome shotgun (WGS) entry which is preliminary data.</text>
</comment>
<dbReference type="EMBL" id="BMFT01000001">
    <property type="protein sequence ID" value="GGH22139.1"/>
    <property type="molecule type" value="Genomic_DNA"/>
</dbReference>
<sequence length="139" mass="16071">MQSWGEMFGVMNMAIPIFIVVILSIIVISVASSMKRYMSNNRQPELVVHSIIVGKRTEVSHRYNVETSVNRSDSKYFLTFEVDSGDRMEFSVSGEEFGQSAEGDDGQLTFQGSRYLGFERQGRIYRTEQQDYREFRRSL</sequence>
<proteinExistence type="predicted"/>
<accession>A0ABQ1YE64</accession>
<dbReference type="RefSeq" id="WP_188538303.1">
    <property type="nucleotide sequence ID" value="NZ_BMFT01000001.1"/>
</dbReference>
<keyword evidence="1" id="KW-0472">Membrane</keyword>
<evidence type="ECO:0008006" key="4">
    <source>
        <dbReference type="Google" id="ProtNLM"/>
    </source>
</evidence>
<evidence type="ECO:0000256" key="1">
    <source>
        <dbReference type="SAM" id="Phobius"/>
    </source>
</evidence>
<organism evidence="2 3">
    <name type="scientific">Paenibacillus segetis</name>
    <dbReference type="NCBI Taxonomy" id="1325360"/>
    <lineage>
        <taxon>Bacteria</taxon>
        <taxon>Bacillati</taxon>
        <taxon>Bacillota</taxon>
        <taxon>Bacilli</taxon>
        <taxon>Bacillales</taxon>
        <taxon>Paenibacillaceae</taxon>
        <taxon>Paenibacillus</taxon>
    </lineage>
</organism>
<evidence type="ECO:0000313" key="2">
    <source>
        <dbReference type="EMBL" id="GGH22139.1"/>
    </source>
</evidence>
<keyword evidence="1" id="KW-1133">Transmembrane helix</keyword>
<keyword evidence="1" id="KW-0812">Transmembrane</keyword>